<evidence type="ECO:0000313" key="3">
    <source>
        <dbReference type="EMBL" id="UWZ80250.1"/>
    </source>
</evidence>
<evidence type="ECO:0000313" key="4">
    <source>
        <dbReference type="Proteomes" id="UP001060414"/>
    </source>
</evidence>
<name>A0ABY5ZM88_9BACT</name>
<dbReference type="Proteomes" id="UP001060414">
    <property type="component" value="Chromosome"/>
</dbReference>
<reference evidence="3" key="1">
    <citation type="journal article" date="2022" name="Environ. Microbiol.">
        <title>Geoalkalibacter halelectricus SAP #1 sp. nov. possessing extracellular electron transfer and mineral#reducing capabilities from a haloalkaline environment.</title>
        <authorList>
            <person name="Yadav S."/>
            <person name="Singh R."/>
            <person name="Sundharam S.S."/>
            <person name="Chaudhary S."/>
            <person name="Krishnamurthi S."/>
            <person name="Patil S.A."/>
        </authorList>
    </citation>
    <scope>NUCLEOTIDE SEQUENCE</scope>
    <source>
        <strain evidence="3">SAP-1</strain>
    </source>
</reference>
<keyword evidence="4" id="KW-1185">Reference proteome</keyword>
<dbReference type="EMBL" id="CP092109">
    <property type="protein sequence ID" value="UWZ80250.1"/>
    <property type="molecule type" value="Genomic_DNA"/>
</dbReference>
<feature type="transmembrane region" description="Helical" evidence="1">
    <location>
        <begin position="12"/>
        <end position="36"/>
    </location>
</feature>
<dbReference type="RefSeq" id="WP_260748607.1">
    <property type="nucleotide sequence ID" value="NZ_CP092109.1"/>
</dbReference>
<feature type="domain" description="TadE-like" evidence="2">
    <location>
        <begin position="8"/>
        <end position="50"/>
    </location>
</feature>
<dbReference type="InterPro" id="IPR012495">
    <property type="entry name" value="TadE-like_dom"/>
</dbReference>
<dbReference type="Pfam" id="PF07811">
    <property type="entry name" value="TadE"/>
    <property type="match status" value="1"/>
</dbReference>
<accession>A0ABY5ZM88</accession>
<keyword evidence="1" id="KW-0472">Membrane</keyword>
<sequence>MHLRDDRGAAAVEFAVVLPLLLMLVFGIIEFGLLIYNKAMITNASREAARAGIVYASDPTTGELARLDKAALEDIVKAYCEAYLITFSSSPQGPLIEVSPNAPETLPRGENLTVTVRYHYDYILLPAFVKTLVGGSTLVADTTMRAE</sequence>
<evidence type="ECO:0000256" key="1">
    <source>
        <dbReference type="SAM" id="Phobius"/>
    </source>
</evidence>
<protein>
    <submittedName>
        <fullName evidence="3">Pilus assembly protein</fullName>
    </submittedName>
</protein>
<gene>
    <name evidence="3" type="ORF">L9S41_02345</name>
</gene>
<proteinExistence type="predicted"/>
<keyword evidence="1" id="KW-0812">Transmembrane</keyword>
<organism evidence="3 4">
    <name type="scientific">Geoalkalibacter halelectricus</name>
    <dbReference type="NCBI Taxonomy" id="2847045"/>
    <lineage>
        <taxon>Bacteria</taxon>
        <taxon>Pseudomonadati</taxon>
        <taxon>Thermodesulfobacteriota</taxon>
        <taxon>Desulfuromonadia</taxon>
        <taxon>Desulfuromonadales</taxon>
        <taxon>Geoalkalibacteraceae</taxon>
        <taxon>Geoalkalibacter</taxon>
    </lineage>
</organism>
<keyword evidence="1" id="KW-1133">Transmembrane helix</keyword>
<evidence type="ECO:0000259" key="2">
    <source>
        <dbReference type="Pfam" id="PF07811"/>
    </source>
</evidence>